<sequence length="80" mass="8466">MRSSRVEQLVRYVNPVPGTSCGTAHFPSCSLPSVYVVRRRCTSSTVDDVVSPTLPAGQRMAVSQSADLLISLLGRGGTAD</sequence>
<dbReference type="AlphaFoldDB" id="A0ABD0L3P3"/>
<keyword evidence="2" id="KW-1185">Reference proteome</keyword>
<protein>
    <submittedName>
        <fullName evidence="1">Uncharacterized protein</fullName>
    </submittedName>
</protein>
<evidence type="ECO:0000313" key="1">
    <source>
        <dbReference type="EMBL" id="KAK7494042.1"/>
    </source>
</evidence>
<dbReference type="EMBL" id="JACVVK020000087">
    <property type="protein sequence ID" value="KAK7494042.1"/>
    <property type="molecule type" value="Genomic_DNA"/>
</dbReference>
<gene>
    <name evidence="1" type="ORF">BaRGS_00014700</name>
</gene>
<organism evidence="1 2">
    <name type="scientific">Batillaria attramentaria</name>
    <dbReference type="NCBI Taxonomy" id="370345"/>
    <lineage>
        <taxon>Eukaryota</taxon>
        <taxon>Metazoa</taxon>
        <taxon>Spiralia</taxon>
        <taxon>Lophotrochozoa</taxon>
        <taxon>Mollusca</taxon>
        <taxon>Gastropoda</taxon>
        <taxon>Caenogastropoda</taxon>
        <taxon>Sorbeoconcha</taxon>
        <taxon>Cerithioidea</taxon>
        <taxon>Batillariidae</taxon>
        <taxon>Batillaria</taxon>
    </lineage>
</organism>
<name>A0ABD0L3P3_9CAEN</name>
<accession>A0ABD0L3P3</accession>
<evidence type="ECO:0000313" key="2">
    <source>
        <dbReference type="Proteomes" id="UP001519460"/>
    </source>
</evidence>
<proteinExistence type="predicted"/>
<comment type="caution">
    <text evidence="1">The sequence shown here is derived from an EMBL/GenBank/DDBJ whole genome shotgun (WGS) entry which is preliminary data.</text>
</comment>
<dbReference type="Proteomes" id="UP001519460">
    <property type="component" value="Unassembled WGS sequence"/>
</dbReference>
<reference evidence="1 2" key="1">
    <citation type="journal article" date="2023" name="Sci. Data">
        <title>Genome assembly of the Korean intertidal mud-creeper Batillaria attramentaria.</title>
        <authorList>
            <person name="Patra A.K."/>
            <person name="Ho P.T."/>
            <person name="Jun S."/>
            <person name="Lee S.J."/>
            <person name="Kim Y."/>
            <person name="Won Y.J."/>
        </authorList>
    </citation>
    <scope>NUCLEOTIDE SEQUENCE [LARGE SCALE GENOMIC DNA]</scope>
    <source>
        <strain evidence="1">Wonlab-2016</strain>
    </source>
</reference>